<reference evidence="5 6" key="1">
    <citation type="submission" date="2020-02" db="EMBL/GenBank/DDBJ databases">
        <title>Characterization of phylogenetic diversity of novel bifidobacterial species isolated in Czech ZOOs.</title>
        <authorList>
            <person name="Lugli G.A."/>
            <person name="Vera N.B."/>
            <person name="Ventura M."/>
        </authorList>
    </citation>
    <scope>NUCLEOTIDE SEQUENCE [LARGE SCALE GENOMIC DNA]</scope>
    <source>
        <strain evidence="5 6">DSM 109960</strain>
    </source>
</reference>
<dbReference type="Gene3D" id="3.40.50.2300">
    <property type="match status" value="1"/>
</dbReference>
<organism evidence="5 6">
    <name type="scientific">Bifidobacterium erythrocebi</name>
    <dbReference type="NCBI Taxonomy" id="2675325"/>
    <lineage>
        <taxon>Bacteria</taxon>
        <taxon>Bacillati</taxon>
        <taxon>Actinomycetota</taxon>
        <taxon>Actinomycetes</taxon>
        <taxon>Bifidobacteriales</taxon>
        <taxon>Bifidobacteriaceae</taxon>
        <taxon>Bifidobacterium</taxon>
    </lineage>
</organism>
<dbReference type="Proteomes" id="UP000529710">
    <property type="component" value="Unassembled WGS sequence"/>
</dbReference>
<dbReference type="EMBL" id="JAAIIF010000002">
    <property type="protein sequence ID" value="NMM95297.1"/>
    <property type="molecule type" value="Genomic_DNA"/>
</dbReference>
<protein>
    <submittedName>
        <fullName evidence="5">LacI family transcriptional regulator</fullName>
    </submittedName>
</protein>
<dbReference type="SMART" id="SM00354">
    <property type="entry name" value="HTH_LACI"/>
    <property type="match status" value="1"/>
</dbReference>
<evidence type="ECO:0000313" key="6">
    <source>
        <dbReference type="Proteomes" id="UP000529710"/>
    </source>
</evidence>
<name>A0A7Y0HUL0_9BIFI</name>
<evidence type="ECO:0000259" key="4">
    <source>
        <dbReference type="PROSITE" id="PS50932"/>
    </source>
</evidence>
<dbReference type="CDD" id="cd01544">
    <property type="entry name" value="PBP1_GalR"/>
    <property type="match status" value="1"/>
</dbReference>
<dbReference type="SUPFAM" id="SSF47413">
    <property type="entry name" value="lambda repressor-like DNA-binding domains"/>
    <property type="match status" value="1"/>
</dbReference>
<dbReference type="PROSITE" id="PS50932">
    <property type="entry name" value="HTH_LACI_2"/>
    <property type="match status" value="1"/>
</dbReference>
<dbReference type="InterPro" id="IPR046335">
    <property type="entry name" value="LacI/GalR-like_sensor"/>
</dbReference>
<sequence length="343" mass="37533">MATIKEIAKHTGFSQATVSRILNDDPSFSVKESTRQKVLTASLELGYENVSQYQRIIIPRDIAILNNVVPDKGLQDAYFDELREVLTAQAKEQRMNATIYDSADELIAHGDEYAGFISMGPAVLPIETLRKLHKALPHGVFIDINPAPNLFDSVQPDLEQIVLDALDALQANGCRRIGFIGGAGTMMGEHLYPEDIRHFAFCNWGSRLGLETEGMVYADGPFTVANGREQGERLIRDHADDLPDAVLVAADTLSVGLLQAFAAKGILVPRDITVVSINNQEIAKYTSPALSSFDIDKEELTRTAVLMLAESLVGKRTVKQHTCISSHLVVRESFVPKGSGVSD</sequence>
<evidence type="ECO:0000256" key="1">
    <source>
        <dbReference type="ARBA" id="ARBA00023015"/>
    </source>
</evidence>
<dbReference type="SUPFAM" id="SSF53822">
    <property type="entry name" value="Periplasmic binding protein-like I"/>
    <property type="match status" value="1"/>
</dbReference>
<dbReference type="PANTHER" id="PTHR30146:SF149">
    <property type="entry name" value="HTH-TYPE TRANSCRIPTIONAL REGULATOR EBGR"/>
    <property type="match status" value="1"/>
</dbReference>
<proteinExistence type="predicted"/>
<dbReference type="Pfam" id="PF00356">
    <property type="entry name" value="LacI"/>
    <property type="match status" value="1"/>
</dbReference>
<evidence type="ECO:0000256" key="2">
    <source>
        <dbReference type="ARBA" id="ARBA00023125"/>
    </source>
</evidence>
<dbReference type="InterPro" id="IPR010982">
    <property type="entry name" value="Lambda_DNA-bd_dom_sf"/>
</dbReference>
<evidence type="ECO:0000256" key="3">
    <source>
        <dbReference type="ARBA" id="ARBA00023163"/>
    </source>
</evidence>
<keyword evidence="3" id="KW-0804">Transcription</keyword>
<keyword evidence="1" id="KW-0805">Transcription regulation</keyword>
<dbReference type="PANTHER" id="PTHR30146">
    <property type="entry name" value="LACI-RELATED TRANSCRIPTIONAL REPRESSOR"/>
    <property type="match status" value="1"/>
</dbReference>
<evidence type="ECO:0000313" key="5">
    <source>
        <dbReference type="EMBL" id="NMM95297.1"/>
    </source>
</evidence>
<dbReference type="InterPro" id="IPR000843">
    <property type="entry name" value="HTH_LacI"/>
</dbReference>
<accession>A0A7Y0HUL0</accession>
<dbReference type="GO" id="GO:0003700">
    <property type="term" value="F:DNA-binding transcription factor activity"/>
    <property type="evidence" value="ECO:0007669"/>
    <property type="project" value="TreeGrafter"/>
</dbReference>
<dbReference type="GO" id="GO:0000976">
    <property type="term" value="F:transcription cis-regulatory region binding"/>
    <property type="evidence" value="ECO:0007669"/>
    <property type="project" value="TreeGrafter"/>
</dbReference>
<gene>
    <name evidence="5" type="ORF">G1C98_0033</name>
</gene>
<dbReference type="AlphaFoldDB" id="A0A7Y0HUL0"/>
<keyword evidence="2" id="KW-0238">DNA-binding</keyword>
<keyword evidence="6" id="KW-1185">Reference proteome</keyword>
<comment type="caution">
    <text evidence="5">The sequence shown here is derived from an EMBL/GenBank/DDBJ whole genome shotgun (WGS) entry which is preliminary data.</text>
</comment>
<dbReference type="InterPro" id="IPR028082">
    <property type="entry name" value="Peripla_BP_I"/>
</dbReference>
<dbReference type="RefSeq" id="WP_169078115.1">
    <property type="nucleotide sequence ID" value="NZ_JAAIIF010000002.1"/>
</dbReference>
<dbReference type="Gene3D" id="1.10.260.40">
    <property type="entry name" value="lambda repressor-like DNA-binding domains"/>
    <property type="match status" value="1"/>
</dbReference>
<feature type="domain" description="HTH lacI-type" evidence="4">
    <location>
        <begin position="2"/>
        <end position="47"/>
    </location>
</feature>
<dbReference type="CDD" id="cd01392">
    <property type="entry name" value="HTH_LacI"/>
    <property type="match status" value="1"/>
</dbReference>
<dbReference type="Pfam" id="PF13377">
    <property type="entry name" value="Peripla_BP_3"/>
    <property type="match status" value="1"/>
</dbReference>